<dbReference type="InterPro" id="IPR052073">
    <property type="entry name" value="Amide_Lactam_Regulators"/>
</dbReference>
<evidence type="ECO:0000259" key="6">
    <source>
        <dbReference type="PROSITE" id="PS50404"/>
    </source>
</evidence>
<comment type="caution">
    <text evidence="7">The sequence shown here is derived from an EMBL/GenBank/DDBJ whole genome shotgun (WGS) entry which is preliminary data.</text>
</comment>
<dbReference type="AlphaFoldDB" id="A0AAV9SYW7"/>
<dbReference type="SUPFAM" id="SSF52833">
    <property type="entry name" value="Thioredoxin-like"/>
    <property type="match status" value="1"/>
</dbReference>
<proteinExistence type="predicted"/>
<feature type="domain" description="GST N-terminal" evidence="6">
    <location>
        <begin position="2"/>
        <end position="83"/>
    </location>
</feature>
<dbReference type="Pfam" id="PF13409">
    <property type="entry name" value="GST_N_2"/>
    <property type="match status" value="1"/>
</dbReference>
<evidence type="ECO:0000256" key="2">
    <source>
        <dbReference type="ARBA" id="ARBA00023015"/>
    </source>
</evidence>
<evidence type="ECO:0000256" key="5">
    <source>
        <dbReference type="SAM" id="MobiDB-lite"/>
    </source>
</evidence>
<evidence type="ECO:0000313" key="8">
    <source>
        <dbReference type="Proteomes" id="UP001327957"/>
    </source>
</evidence>
<dbReference type="EMBL" id="JASAOK010000047">
    <property type="protein sequence ID" value="KAK6210085.1"/>
    <property type="molecule type" value="Genomic_DNA"/>
</dbReference>
<sequence length="695" mass="78346">MKPIKIYGYVAGPHPWKVVILFKKLGVPYEIEFLTAEEMKVAPYIDVCPNGRVPTIVDPNHDITLWESGTIIEYLEDMHDQDDKLKYSTFPEKYHQKNWNDYQIAGHDLFLGQKAYFTMFHTDQDITSVHEHYGNMARISSSINSSSSTNDNNNTNDNDNDDYNHNIDECIPARIWHRQRLVPLNLSDHHRRYLEDEGAFLRLPKSTTDNLLPIYNTFLDELIPLLDGRAMFRDYSNGLASIYLVRAVCLVACKTRQAAPSLRLYDDGPNLSQARFAASLLAGLDAAMKADLEPDRVTKIQILALMHLHNDGPGGVDRSSSYLAQAICEAWSISLHVKVPVNADQEQCDLLWWALRNFDRLNKPVMGAAPFIIDDTDIGIDRPNPHQGSCYKSQLMAVSLRLGDLTTAATKVYKASSKATVDDNTDFPTFAELTSDVALDRFNKSHRSYLQLWYHIAAMLSCRYSGPGSVQYARRLTSADCVLGIITQEGPDGLPPLPLVPYAMSMSTTVIYRALRDGERLPEVAYKDLEECSHNLDVLSQLWTSAKGVAKLVRKLRRYTIPDTLSRRPSESNATNRTRRSSGPDSREQRPSACGTPMSGAHRRDQGFGGLQPPALPMSGSAPDRDVLEREGSRDNDVLLRSQHDEIWMDTYTPPYLEIDRAFYDFFDYGMPSIFRDPATLDFLQGDGYQGTLPS</sequence>
<dbReference type="PANTHER" id="PTHR47171">
    <property type="entry name" value="FARA-RELATED"/>
    <property type="match status" value="1"/>
</dbReference>
<reference evidence="7 8" key="1">
    <citation type="submission" date="2023-04" db="EMBL/GenBank/DDBJ databases">
        <title>Colletotrichum tabacum stain YC1 causing leaf anthracnose on Nicotiana tabacum(L.) cv.</title>
        <authorList>
            <person name="Ji Z."/>
            <person name="Wang M."/>
            <person name="Zhang J."/>
            <person name="Wang N."/>
            <person name="Zhou Z."/>
        </authorList>
    </citation>
    <scope>NUCLEOTIDE SEQUENCE [LARGE SCALE GENOMIC DNA]</scope>
    <source>
        <strain evidence="7 8">YC1</strain>
    </source>
</reference>
<name>A0AAV9SYW7_9PEZI</name>
<keyword evidence="1" id="KW-0862">Zinc</keyword>
<evidence type="ECO:0000256" key="3">
    <source>
        <dbReference type="ARBA" id="ARBA00023125"/>
    </source>
</evidence>
<evidence type="ECO:0000256" key="1">
    <source>
        <dbReference type="ARBA" id="ARBA00022833"/>
    </source>
</evidence>
<keyword evidence="8" id="KW-1185">Reference proteome</keyword>
<feature type="compositionally biased region" description="Polar residues" evidence="5">
    <location>
        <begin position="571"/>
        <end position="584"/>
    </location>
</feature>
<dbReference type="InterPro" id="IPR004045">
    <property type="entry name" value="Glutathione_S-Trfase_N"/>
</dbReference>
<dbReference type="PROSITE" id="PS50404">
    <property type="entry name" value="GST_NTER"/>
    <property type="match status" value="1"/>
</dbReference>
<accession>A0AAV9SYW7</accession>
<keyword evidence="4" id="KW-0804">Transcription</keyword>
<dbReference type="PANTHER" id="PTHR47171:SF6">
    <property type="entry name" value="SPECIFIC TRANSCRIPTION FACTOR, PUTATIVE (AFU_ORTHOLOGUE AFUA_2G06130)-RELATED"/>
    <property type="match status" value="1"/>
</dbReference>
<evidence type="ECO:0000313" key="7">
    <source>
        <dbReference type="EMBL" id="KAK6210085.1"/>
    </source>
</evidence>
<feature type="compositionally biased region" description="Basic and acidic residues" evidence="5">
    <location>
        <begin position="623"/>
        <end position="636"/>
    </location>
</feature>
<dbReference type="Gene3D" id="1.20.1050.130">
    <property type="match status" value="1"/>
</dbReference>
<feature type="region of interest" description="Disordered" evidence="5">
    <location>
        <begin position="141"/>
        <end position="163"/>
    </location>
</feature>
<protein>
    <recommendedName>
        <fullName evidence="6">GST N-terminal domain-containing protein</fullName>
    </recommendedName>
</protein>
<organism evidence="7 8">
    <name type="scientific">Colletotrichum tabaci</name>
    <dbReference type="NCBI Taxonomy" id="1209068"/>
    <lineage>
        <taxon>Eukaryota</taxon>
        <taxon>Fungi</taxon>
        <taxon>Dikarya</taxon>
        <taxon>Ascomycota</taxon>
        <taxon>Pezizomycotina</taxon>
        <taxon>Sordariomycetes</taxon>
        <taxon>Hypocreomycetidae</taxon>
        <taxon>Glomerellales</taxon>
        <taxon>Glomerellaceae</taxon>
        <taxon>Colletotrichum</taxon>
        <taxon>Colletotrichum destructivum species complex</taxon>
    </lineage>
</organism>
<gene>
    <name evidence="7" type="ORF">QIS74_11669</name>
</gene>
<evidence type="ECO:0000256" key="4">
    <source>
        <dbReference type="ARBA" id="ARBA00023163"/>
    </source>
</evidence>
<dbReference type="CDD" id="cd12148">
    <property type="entry name" value="fungal_TF_MHR"/>
    <property type="match status" value="1"/>
</dbReference>
<keyword evidence="2" id="KW-0805">Transcription regulation</keyword>
<keyword evidence="3" id="KW-0238">DNA-binding</keyword>
<feature type="region of interest" description="Disordered" evidence="5">
    <location>
        <begin position="564"/>
        <end position="636"/>
    </location>
</feature>
<dbReference type="InterPro" id="IPR036249">
    <property type="entry name" value="Thioredoxin-like_sf"/>
</dbReference>
<feature type="compositionally biased region" description="Low complexity" evidence="5">
    <location>
        <begin position="141"/>
        <end position="157"/>
    </location>
</feature>
<dbReference type="Proteomes" id="UP001327957">
    <property type="component" value="Unassembled WGS sequence"/>
</dbReference>
<dbReference type="GO" id="GO:0003677">
    <property type="term" value="F:DNA binding"/>
    <property type="evidence" value="ECO:0007669"/>
    <property type="project" value="UniProtKB-KW"/>
</dbReference>